<gene>
    <name evidence="2" type="ORF">SOV92_06030</name>
</gene>
<feature type="transmembrane region" description="Helical" evidence="1">
    <location>
        <begin position="34"/>
        <end position="50"/>
    </location>
</feature>
<feature type="transmembrane region" description="Helical" evidence="1">
    <location>
        <begin position="88"/>
        <end position="107"/>
    </location>
</feature>
<keyword evidence="1" id="KW-1133">Transmembrane helix</keyword>
<protein>
    <submittedName>
        <fullName evidence="2">DUF4755 domain-containing protein</fullName>
    </submittedName>
</protein>
<keyword evidence="1" id="KW-0812">Transmembrane</keyword>
<dbReference type="Proteomes" id="UP001269968">
    <property type="component" value="Unassembled WGS sequence"/>
</dbReference>
<dbReference type="RefSeq" id="WP_320713918.1">
    <property type="nucleotide sequence ID" value="NZ_JAXHOZ010000025.1"/>
</dbReference>
<reference evidence="2" key="1">
    <citation type="submission" date="2023-11" db="EMBL/GenBank/DDBJ databases">
        <title>Comparative genomics revealed phylogeny of phytopathogenic Pectobacterium aroidearum based on whole-genome sequencing and function of putative horizontal acquire islands in P. aroidearum PccS1.</title>
        <authorList>
            <person name="Fan J."/>
            <person name="Yang L."/>
        </authorList>
    </citation>
    <scope>NUCLEOTIDE SEQUENCE</scope>
    <source>
        <strain evidence="2">NJAU140</strain>
    </source>
</reference>
<evidence type="ECO:0000256" key="1">
    <source>
        <dbReference type="SAM" id="Phobius"/>
    </source>
</evidence>
<feature type="transmembrane region" description="Helical" evidence="1">
    <location>
        <begin position="113"/>
        <end position="131"/>
    </location>
</feature>
<proteinExistence type="predicted"/>
<dbReference type="Pfam" id="PF15947">
    <property type="entry name" value="DUF4755"/>
    <property type="match status" value="1"/>
</dbReference>
<dbReference type="AlphaFoldDB" id="A0AAW9H9Q4"/>
<dbReference type="InterPro" id="IPR031863">
    <property type="entry name" value="DUF4755"/>
</dbReference>
<name>A0AAW9H9Q4_9GAMM</name>
<keyword evidence="1" id="KW-0472">Membrane</keyword>
<sequence>MSIFAMKRFWIAVSLPALIALLMGKSGFVLTGIIWLPVSVGLLIWAYFTNRRDKKALAVLQPQRKKITSPQKISGFMKFINFFKMKRFWIAITLPLIAIYFGGMRTFWEAGLLWMPISAISFFTALSSYLLKLSNQATVDNFNDDNDGCYSHTLINSSMKIDSNKRLIFLKDGYNEKTYSFDDIKEWQYNISHGVEIEDAGLSVTANNINNMRMARNQNETGFFISVRDIQNPEWHIRFFPKEGSFKSKCGFNSLRKQMNQWMEVFDQIVNGNKG</sequence>
<organism evidence="2 3">
    <name type="scientific">Pectobacterium brasiliense</name>
    <dbReference type="NCBI Taxonomy" id="180957"/>
    <lineage>
        <taxon>Bacteria</taxon>
        <taxon>Pseudomonadati</taxon>
        <taxon>Pseudomonadota</taxon>
        <taxon>Gammaproteobacteria</taxon>
        <taxon>Enterobacterales</taxon>
        <taxon>Pectobacteriaceae</taxon>
        <taxon>Pectobacterium</taxon>
    </lineage>
</organism>
<evidence type="ECO:0000313" key="2">
    <source>
        <dbReference type="EMBL" id="MDY4377401.1"/>
    </source>
</evidence>
<comment type="caution">
    <text evidence="2">The sequence shown here is derived from an EMBL/GenBank/DDBJ whole genome shotgun (WGS) entry which is preliminary data.</text>
</comment>
<evidence type="ECO:0000313" key="3">
    <source>
        <dbReference type="Proteomes" id="UP001269968"/>
    </source>
</evidence>
<accession>A0AAW9H9Q4</accession>
<dbReference type="EMBL" id="JAXHOZ010000025">
    <property type="protein sequence ID" value="MDY4377401.1"/>
    <property type="molecule type" value="Genomic_DNA"/>
</dbReference>